<reference evidence="3 4" key="1">
    <citation type="submission" date="2024-09" db="EMBL/GenBank/DDBJ databases">
        <title>Itraconazole resistance in Madurella fahalii resulting from another homologue of gene encoding cytochrome P450 14-alpha sterol demethylase (CYP51).</title>
        <authorList>
            <person name="Yoshioka I."/>
            <person name="Fahal A.H."/>
            <person name="Kaneko S."/>
            <person name="Yaguchi T."/>
        </authorList>
    </citation>
    <scope>NUCLEOTIDE SEQUENCE [LARGE SCALE GENOMIC DNA]</scope>
    <source>
        <strain evidence="3 4">IFM 68171</strain>
    </source>
</reference>
<evidence type="ECO:0000256" key="1">
    <source>
        <dbReference type="SAM" id="MobiDB-lite"/>
    </source>
</evidence>
<feature type="compositionally biased region" description="Acidic residues" evidence="1">
    <location>
        <begin position="450"/>
        <end position="479"/>
    </location>
</feature>
<accession>A0ABQ0GA74</accession>
<dbReference type="SUPFAM" id="SSF52047">
    <property type="entry name" value="RNI-like"/>
    <property type="match status" value="1"/>
</dbReference>
<proteinExistence type="predicted"/>
<evidence type="ECO:0000313" key="3">
    <source>
        <dbReference type="EMBL" id="GAB1314673.1"/>
    </source>
</evidence>
<organism evidence="3 4">
    <name type="scientific">Madurella fahalii</name>
    <dbReference type="NCBI Taxonomy" id="1157608"/>
    <lineage>
        <taxon>Eukaryota</taxon>
        <taxon>Fungi</taxon>
        <taxon>Dikarya</taxon>
        <taxon>Ascomycota</taxon>
        <taxon>Pezizomycotina</taxon>
        <taxon>Sordariomycetes</taxon>
        <taxon>Sordariomycetidae</taxon>
        <taxon>Sordariales</taxon>
        <taxon>Sordariales incertae sedis</taxon>
        <taxon>Madurella</taxon>
    </lineage>
</organism>
<dbReference type="EMBL" id="BAAFSV010000002">
    <property type="protein sequence ID" value="GAB1314673.1"/>
    <property type="molecule type" value="Genomic_DNA"/>
</dbReference>
<dbReference type="Proteomes" id="UP001628179">
    <property type="component" value="Unassembled WGS sequence"/>
</dbReference>
<name>A0ABQ0GA74_9PEZI</name>
<protein>
    <submittedName>
        <fullName evidence="3">F-box domain-containing protein</fullName>
    </submittedName>
</protein>
<feature type="region of interest" description="Disordered" evidence="1">
    <location>
        <begin position="437"/>
        <end position="479"/>
    </location>
</feature>
<comment type="caution">
    <text evidence="3">The sequence shown here is derived from an EMBL/GenBank/DDBJ whole genome shotgun (WGS) entry which is preliminary data.</text>
</comment>
<dbReference type="PROSITE" id="PS50181">
    <property type="entry name" value="FBOX"/>
    <property type="match status" value="1"/>
</dbReference>
<feature type="domain" description="F-box" evidence="2">
    <location>
        <begin position="9"/>
        <end position="58"/>
    </location>
</feature>
<keyword evidence="4" id="KW-1185">Reference proteome</keyword>
<gene>
    <name evidence="3" type="ORF">MFIFM68171_04883</name>
</gene>
<sequence>MAGINPQLDSRLVQVPLEVLIRITYFISTIELGNVRLTCKALERNLFNFFSHEFFRKKQFMVSSESLQALIDISKHPTLSASLKHVIICTDRLHGTFNVTMDEEQRRRARLAQADHFSLLATGIVRDMLAEAFGNLTSLETVDIRDFNSPSRNRDGYGIPWRSYGAVTLTKTTLSVVTSQPFADPDDYATQLFSTVTAALAVSQSRPKSIEILLKNWRWGLQDYAFFIPPRIEALMVPLLSELQSLHLSLWPPKQFFMIQKFLSLTPNLVWLRLNFSDRLRYDQDDAANHLLTWLGLRETEATADPLDSGPVQLHRLERLDLGSANIWPQALLRLITKFAPTLRSVHLRRMILRDSNDPGMKINPWKVFLSKLAKVPGVGLRELVFSLLKHCTSTNFVGRVSFKNPETGNEDHTWTCSTHSLTLEKAIEETLARMTAEWPHQDPMSVDNSGEEDEEEDEDEDEAEEENDDEDDDGNDEE</sequence>
<evidence type="ECO:0000313" key="4">
    <source>
        <dbReference type="Proteomes" id="UP001628179"/>
    </source>
</evidence>
<dbReference type="InterPro" id="IPR001810">
    <property type="entry name" value="F-box_dom"/>
</dbReference>
<dbReference type="RefSeq" id="XP_070916404.1">
    <property type="nucleotide sequence ID" value="XM_071060303.1"/>
</dbReference>
<dbReference type="GeneID" id="98175626"/>
<evidence type="ECO:0000259" key="2">
    <source>
        <dbReference type="PROSITE" id="PS50181"/>
    </source>
</evidence>